<gene>
    <name evidence="3" type="ORF">NW762_005769</name>
</gene>
<dbReference type="EMBL" id="JAOQAZ010000008">
    <property type="protein sequence ID" value="KAJ4264565.1"/>
    <property type="molecule type" value="Genomic_DNA"/>
</dbReference>
<evidence type="ECO:0000313" key="3">
    <source>
        <dbReference type="EMBL" id="KAJ4264565.1"/>
    </source>
</evidence>
<protein>
    <recommendedName>
        <fullName evidence="2">Xaa-Pro dipeptidyl-peptidase C-terminal domain-containing protein</fullName>
    </recommendedName>
</protein>
<dbReference type="SUPFAM" id="SSF49785">
    <property type="entry name" value="Galactose-binding domain-like"/>
    <property type="match status" value="1"/>
</dbReference>
<evidence type="ECO:0000256" key="1">
    <source>
        <dbReference type="ARBA" id="ARBA00022801"/>
    </source>
</evidence>
<evidence type="ECO:0000313" key="4">
    <source>
        <dbReference type="Proteomes" id="UP001152049"/>
    </source>
</evidence>
<proteinExistence type="predicted"/>
<dbReference type="InterPro" id="IPR000383">
    <property type="entry name" value="Xaa-Pro-like_dom"/>
</dbReference>
<dbReference type="NCBIfam" id="TIGR00976">
    <property type="entry name" value="CocE_NonD"/>
    <property type="match status" value="1"/>
</dbReference>
<sequence length="538" mass="59295">MSVQRGIFGGLFDSLITRLLGLPPETCTYTTTSVRIPVADSSGDFELAADLYQPVLPKDTKPAGTILVRSPYGRGLMFAFNNARPFAARGYQVLFVSSRGTFGSGGSFVPWNNEEIDGQAVVAWMRQQPWYTGSFATLGSSYLGFTQWALLRNPPDDMVAAIILVAPHNLGEQIWGTGAFPLDWLTWTDIVAHQEETGFAATLRKINTPKRLKPVLDSSPLEPAIAAHFQATCPWFQDVLNHSDPTDRFYEGSQFEQALDKADLPILLVGGWYDVFLRQTIEQYTRLSNRNCNVALTLGPWRHRDAGIDGITLNQTLQWLDVHLARRGNDERKAPVHYYMTGAKKWNDAPKWPPTTTPHVLYLNTSKALSHEMPDDTDTSSTLTLDPRNLTPAIGGNMLVIGGSADDTILADRPDVLIFTTEPIESDMDIVGKAVVELSHSSNDPNAHLFVRISEVDANDRSKNITETYKKLSGKGGGEPVILTLNDCAHRVAKGHRIRLIIAGASHPQYAMDVSISTSHTVYHDSKGSSKVLLPILT</sequence>
<dbReference type="Proteomes" id="UP001152049">
    <property type="component" value="Unassembled WGS sequence"/>
</dbReference>
<evidence type="ECO:0000259" key="2">
    <source>
        <dbReference type="SMART" id="SM00939"/>
    </source>
</evidence>
<dbReference type="Gene3D" id="2.60.120.260">
    <property type="entry name" value="Galactose-binding domain-like"/>
    <property type="match status" value="1"/>
</dbReference>
<name>A0A9W8S3F2_9HYPO</name>
<dbReference type="InterPro" id="IPR013736">
    <property type="entry name" value="Xaa-Pro_dipept_C"/>
</dbReference>
<dbReference type="Pfam" id="PF08530">
    <property type="entry name" value="PepX_C"/>
    <property type="match status" value="1"/>
</dbReference>
<comment type="caution">
    <text evidence="3">The sequence shown here is derived from an EMBL/GenBank/DDBJ whole genome shotgun (WGS) entry which is preliminary data.</text>
</comment>
<keyword evidence="1" id="KW-0378">Hydrolase</keyword>
<dbReference type="AlphaFoldDB" id="A0A9W8S3F2"/>
<reference evidence="3" key="1">
    <citation type="submission" date="2022-09" db="EMBL/GenBank/DDBJ databases">
        <title>Fusarium specimens isolated from Avocado Roots.</title>
        <authorList>
            <person name="Stajich J."/>
            <person name="Roper C."/>
            <person name="Heimlech-Rivalta G."/>
        </authorList>
    </citation>
    <scope>NUCLEOTIDE SEQUENCE</scope>
    <source>
        <strain evidence="3">CF00136</strain>
    </source>
</reference>
<keyword evidence="4" id="KW-1185">Reference proteome</keyword>
<dbReference type="InterPro" id="IPR008979">
    <property type="entry name" value="Galactose-bd-like_sf"/>
</dbReference>
<feature type="domain" description="Xaa-Pro dipeptidyl-peptidase C-terminal" evidence="2">
    <location>
        <begin position="317"/>
        <end position="533"/>
    </location>
</feature>
<dbReference type="OrthoDB" id="416441at2759"/>
<dbReference type="Gene3D" id="3.40.50.1820">
    <property type="entry name" value="alpha/beta hydrolase"/>
    <property type="match status" value="1"/>
</dbReference>
<organism evidence="3 4">
    <name type="scientific">Fusarium torreyae</name>
    <dbReference type="NCBI Taxonomy" id="1237075"/>
    <lineage>
        <taxon>Eukaryota</taxon>
        <taxon>Fungi</taxon>
        <taxon>Dikarya</taxon>
        <taxon>Ascomycota</taxon>
        <taxon>Pezizomycotina</taxon>
        <taxon>Sordariomycetes</taxon>
        <taxon>Hypocreomycetidae</taxon>
        <taxon>Hypocreales</taxon>
        <taxon>Nectriaceae</taxon>
        <taxon>Fusarium</taxon>
    </lineage>
</organism>
<dbReference type="SMART" id="SM00939">
    <property type="entry name" value="PepX_C"/>
    <property type="match status" value="1"/>
</dbReference>
<accession>A0A9W8S3F2</accession>
<dbReference type="Gene3D" id="1.10.3020.10">
    <property type="entry name" value="alpha-amino acid ester hydrolase ( Helical cap domain)"/>
    <property type="match status" value="1"/>
</dbReference>
<dbReference type="SUPFAM" id="SSF53474">
    <property type="entry name" value="alpha/beta-Hydrolases"/>
    <property type="match status" value="1"/>
</dbReference>
<dbReference type="InterPro" id="IPR005674">
    <property type="entry name" value="CocE/Ser_esterase"/>
</dbReference>
<dbReference type="GO" id="GO:0008239">
    <property type="term" value="F:dipeptidyl-peptidase activity"/>
    <property type="evidence" value="ECO:0007669"/>
    <property type="project" value="InterPro"/>
</dbReference>
<dbReference type="Pfam" id="PF02129">
    <property type="entry name" value="Peptidase_S15"/>
    <property type="match status" value="1"/>
</dbReference>
<dbReference type="InterPro" id="IPR029058">
    <property type="entry name" value="AB_hydrolase_fold"/>
</dbReference>